<comment type="caution">
    <text evidence="1">The sequence shown here is derived from an EMBL/GenBank/DDBJ whole genome shotgun (WGS) entry which is preliminary data.</text>
</comment>
<dbReference type="EMBL" id="RBNJ01003420">
    <property type="protein sequence ID" value="RUS30942.1"/>
    <property type="molecule type" value="Genomic_DNA"/>
</dbReference>
<reference evidence="1 2" key="1">
    <citation type="journal article" date="2018" name="New Phytol.">
        <title>Phylogenomics of Endogonaceae and evolution of mycorrhizas within Mucoromycota.</title>
        <authorList>
            <person name="Chang Y."/>
            <person name="Desiro A."/>
            <person name="Na H."/>
            <person name="Sandor L."/>
            <person name="Lipzen A."/>
            <person name="Clum A."/>
            <person name="Barry K."/>
            <person name="Grigoriev I.V."/>
            <person name="Martin F.M."/>
            <person name="Stajich J.E."/>
            <person name="Smith M.E."/>
            <person name="Bonito G."/>
            <person name="Spatafora J.W."/>
        </authorList>
    </citation>
    <scope>NUCLEOTIDE SEQUENCE [LARGE SCALE GENOMIC DNA]</scope>
    <source>
        <strain evidence="1 2">AD002</strain>
    </source>
</reference>
<dbReference type="AlphaFoldDB" id="A0A433QMD5"/>
<evidence type="ECO:0000313" key="1">
    <source>
        <dbReference type="EMBL" id="RUS30942.1"/>
    </source>
</evidence>
<proteinExistence type="predicted"/>
<organism evidence="1 2">
    <name type="scientific">Jimgerdemannia flammicorona</name>
    <dbReference type="NCBI Taxonomy" id="994334"/>
    <lineage>
        <taxon>Eukaryota</taxon>
        <taxon>Fungi</taxon>
        <taxon>Fungi incertae sedis</taxon>
        <taxon>Mucoromycota</taxon>
        <taxon>Mucoromycotina</taxon>
        <taxon>Endogonomycetes</taxon>
        <taxon>Endogonales</taxon>
        <taxon>Endogonaceae</taxon>
        <taxon>Jimgerdemannia</taxon>
    </lineage>
</organism>
<gene>
    <name evidence="1" type="ORF">BC938DRAFT_478728</name>
</gene>
<keyword evidence="2" id="KW-1185">Reference proteome</keyword>
<name>A0A433QMD5_9FUNG</name>
<evidence type="ECO:0000313" key="2">
    <source>
        <dbReference type="Proteomes" id="UP000274822"/>
    </source>
</evidence>
<protein>
    <submittedName>
        <fullName evidence="1">Uncharacterized protein</fullName>
    </submittedName>
</protein>
<dbReference type="Proteomes" id="UP000274822">
    <property type="component" value="Unassembled WGS sequence"/>
</dbReference>
<sequence length="164" mass="18377">MADDFAQAGDDPCESLNELSFSELFSASASPREQCADILELPGARPSFRLRRRGPAGGFQKPRAAGLAELWCFRFPTSPALTGKQLLPAYRGSENDPRKERLENFLVQQQDWWLRQRELKRRFVQSQFRIPAAGDFNVWCVPNILGVDIVGTNAATGDEHHATT</sequence>
<accession>A0A433QMD5</accession>